<evidence type="ECO:0000313" key="11">
    <source>
        <dbReference type="Proteomes" id="UP000093366"/>
    </source>
</evidence>
<proteinExistence type="predicted"/>
<dbReference type="Pfam" id="PF03772">
    <property type="entry name" value="Competence"/>
    <property type="match status" value="1"/>
</dbReference>
<evidence type="ECO:0000256" key="4">
    <source>
        <dbReference type="ARBA" id="ARBA00022989"/>
    </source>
</evidence>
<dbReference type="InterPro" id="IPR052159">
    <property type="entry name" value="Competence_DNA_uptake"/>
</dbReference>
<dbReference type="InterPro" id="IPR036866">
    <property type="entry name" value="RibonucZ/Hydroxyglut_hydro"/>
</dbReference>
<evidence type="ECO:0000256" key="3">
    <source>
        <dbReference type="ARBA" id="ARBA00022692"/>
    </source>
</evidence>
<feature type="transmembrane region" description="Helical" evidence="6">
    <location>
        <begin position="261"/>
        <end position="280"/>
    </location>
</feature>
<evidence type="ECO:0000256" key="5">
    <source>
        <dbReference type="ARBA" id="ARBA00023136"/>
    </source>
</evidence>
<dbReference type="PANTHER" id="PTHR30619">
    <property type="entry name" value="DNA INTERNALIZATION/COMPETENCE PROTEIN COMEC/REC2"/>
    <property type="match status" value="1"/>
</dbReference>
<dbReference type="InterPro" id="IPR004797">
    <property type="entry name" value="Competence_ComEC/Rec2"/>
</dbReference>
<feature type="transmembrane region" description="Helical" evidence="6">
    <location>
        <begin position="286"/>
        <end position="317"/>
    </location>
</feature>
<feature type="transmembrane region" description="Helical" evidence="6">
    <location>
        <begin position="363"/>
        <end position="384"/>
    </location>
</feature>
<comment type="caution">
    <text evidence="10">The sequence shown here is derived from an EMBL/GenBank/DDBJ whole genome shotgun (WGS) entry which is preliminary data.</text>
</comment>
<dbReference type="GO" id="GO:0030420">
    <property type="term" value="P:establishment of competence for transformation"/>
    <property type="evidence" value="ECO:0007669"/>
    <property type="project" value="InterPro"/>
</dbReference>
<dbReference type="InterPro" id="IPR025405">
    <property type="entry name" value="DUF4131"/>
</dbReference>
<evidence type="ECO:0000256" key="2">
    <source>
        <dbReference type="ARBA" id="ARBA00022475"/>
    </source>
</evidence>
<dbReference type="InterPro" id="IPR004477">
    <property type="entry name" value="ComEC_N"/>
</dbReference>
<organism evidence="10 11">
    <name type="scientific">Pseudoalteromonas luteoviolacea</name>
    <dbReference type="NCBI Taxonomy" id="43657"/>
    <lineage>
        <taxon>Bacteria</taxon>
        <taxon>Pseudomonadati</taxon>
        <taxon>Pseudomonadota</taxon>
        <taxon>Gammaproteobacteria</taxon>
        <taxon>Alteromonadales</taxon>
        <taxon>Pseudoalteromonadaceae</taxon>
        <taxon>Pseudoalteromonas</taxon>
    </lineage>
</organism>
<protein>
    <submittedName>
        <fullName evidence="10">DNA internalization-related competence protein ComEC/Rec2</fullName>
    </submittedName>
</protein>
<feature type="domain" description="DUF4131" evidence="9">
    <location>
        <begin position="16"/>
        <end position="137"/>
    </location>
</feature>
<dbReference type="AlphaFoldDB" id="A0A1C0TUI8"/>
<evidence type="ECO:0000259" key="7">
    <source>
        <dbReference type="Pfam" id="PF00753"/>
    </source>
</evidence>
<evidence type="ECO:0000313" key="10">
    <source>
        <dbReference type="EMBL" id="OCQ22989.1"/>
    </source>
</evidence>
<dbReference type="Gene3D" id="3.60.15.10">
    <property type="entry name" value="Ribonuclease Z/Hydroxyacylglutathione hydrolase-like"/>
    <property type="match status" value="1"/>
</dbReference>
<gene>
    <name evidence="10" type="ORF">A7985_03255</name>
</gene>
<feature type="domain" description="ComEC/Rec2-related protein" evidence="8">
    <location>
        <begin position="173"/>
        <end position="440"/>
    </location>
</feature>
<feature type="transmembrane region" description="Helical" evidence="6">
    <location>
        <begin position="12"/>
        <end position="32"/>
    </location>
</feature>
<keyword evidence="2" id="KW-1003">Cell membrane</keyword>
<reference evidence="11" key="1">
    <citation type="submission" date="2016-07" db="EMBL/GenBank/DDBJ databases">
        <authorList>
            <person name="Florea S."/>
            <person name="Webb J.S."/>
            <person name="Jaromczyk J."/>
            <person name="Schardl C.L."/>
        </authorList>
    </citation>
    <scope>NUCLEOTIDE SEQUENCE [LARGE SCALE GENOMIC DNA]</scope>
    <source>
        <strain evidence="11">IPB1</strain>
    </source>
</reference>
<evidence type="ECO:0000259" key="8">
    <source>
        <dbReference type="Pfam" id="PF03772"/>
    </source>
</evidence>
<dbReference type="CDD" id="cd07731">
    <property type="entry name" value="ComA-like_MBL-fold"/>
    <property type="match status" value="1"/>
</dbReference>
<name>A0A1C0TUI8_9GAMM</name>
<feature type="domain" description="Metallo-beta-lactamase" evidence="7">
    <location>
        <begin position="475"/>
        <end position="647"/>
    </location>
</feature>
<accession>A0A1C0TUI8</accession>
<keyword evidence="3 6" id="KW-0812">Transmembrane</keyword>
<dbReference type="PANTHER" id="PTHR30619:SF7">
    <property type="entry name" value="BETA-LACTAMASE DOMAIN PROTEIN"/>
    <property type="match status" value="1"/>
</dbReference>
<sequence length="712" mass="80826">MLVFVSSYFKPFSNVLAGFILGIFVTFSHYLISHHLSWEKEVVNKPIKISGVVSKILNRGSYSYITLDVSALDKFHISAFKTVYANLAVVDEAQNLAEGDKITGEGKVRFFRSRKNFDTFDAELYAFRNHIHFKGKITVESITPLDTSWQKNYQGFIFNVFKDYKLGWLYYVLLSGDKSQITPNDKEGFRKLGLSHIMAISGLHIGILFTLGFVFLKAAVFTLPQNILQELNINMGCLIGALVLAGIYVILSGMQVSAQRAWLMAALGVTCYFLGLRLSFVRTVVYALTLIVLFSPFSFLNVGLYFSFSAVVAILWLVSRQRQYNHQTHRIIDKFKLLVMVQVTVFLFLLPWSIFVFQGVSVSGLLINLVMIPFLGIVLFPAIVIQSFVSLISDVQLLSGIDSLLSTSYFLIKQWPFNWFSFGKITFQDLGLSVLCLLMLLHKLTLRYASIPVFILMTRWFIWQPPDWQVDIFDVGHGTAVLVSRDNQALLYDLGANYFGTYSIFENVVMPYMRANQLSLIHTIISHDDGDHAGGLEHLISNGYEQSLNVFHGDEYQQPCVNRSIEFGELTINAMWPKALQNNDNNSSCVVHISDGKHSLLLPGDIESNSEYELLEMYEQMLPSTILLAPHHGSKTSSSIEFVRAVEGEMVVFSRGYHSPWGLPHQEVVTRYEQAGYKTFDTALNGHIQIRVFSNHYEVFLAREAKNLWFLR</sequence>
<dbReference type="NCBIfam" id="TIGR00361">
    <property type="entry name" value="ComEC_Rec2"/>
    <property type="match status" value="1"/>
</dbReference>
<dbReference type="NCBIfam" id="TIGR00360">
    <property type="entry name" value="ComEC_N-term"/>
    <property type="match status" value="1"/>
</dbReference>
<keyword evidence="4 6" id="KW-1133">Transmembrane helix</keyword>
<dbReference type="InterPro" id="IPR001279">
    <property type="entry name" value="Metallo-B-lactamas"/>
</dbReference>
<feature type="transmembrane region" description="Helical" evidence="6">
    <location>
        <begin position="432"/>
        <end position="456"/>
    </location>
</feature>
<feature type="transmembrane region" description="Helical" evidence="6">
    <location>
        <begin position="197"/>
        <end position="221"/>
    </location>
</feature>
<dbReference type="Proteomes" id="UP000093366">
    <property type="component" value="Unassembled WGS sequence"/>
</dbReference>
<evidence type="ECO:0000259" key="9">
    <source>
        <dbReference type="Pfam" id="PF13567"/>
    </source>
</evidence>
<dbReference type="Pfam" id="PF00753">
    <property type="entry name" value="Lactamase_B"/>
    <property type="match status" value="1"/>
</dbReference>
<evidence type="ECO:0000256" key="6">
    <source>
        <dbReference type="SAM" id="Phobius"/>
    </source>
</evidence>
<feature type="transmembrane region" description="Helical" evidence="6">
    <location>
        <begin position="233"/>
        <end position="254"/>
    </location>
</feature>
<dbReference type="SUPFAM" id="SSF56281">
    <property type="entry name" value="Metallo-hydrolase/oxidoreductase"/>
    <property type="match status" value="1"/>
</dbReference>
<dbReference type="EMBL" id="MAUJ01000001">
    <property type="protein sequence ID" value="OCQ22989.1"/>
    <property type="molecule type" value="Genomic_DNA"/>
</dbReference>
<feature type="transmembrane region" description="Helical" evidence="6">
    <location>
        <begin position="337"/>
        <end position="357"/>
    </location>
</feature>
<comment type="subcellular location">
    <subcellularLocation>
        <location evidence="1">Cell membrane</location>
        <topology evidence="1">Multi-pass membrane protein</topology>
    </subcellularLocation>
</comment>
<keyword evidence="5 6" id="KW-0472">Membrane</keyword>
<dbReference type="GO" id="GO:0005886">
    <property type="term" value="C:plasma membrane"/>
    <property type="evidence" value="ECO:0007669"/>
    <property type="project" value="UniProtKB-SubCell"/>
</dbReference>
<dbReference type="InterPro" id="IPR035681">
    <property type="entry name" value="ComA-like_MBL"/>
</dbReference>
<evidence type="ECO:0000256" key="1">
    <source>
        <dbReference type="ARBA" id="ARBA00004651"/>
    </source>
</evidence>
<dbReference type="Pfam" id="PF13567">
    <property type="entry name" value="DUF4131"/>
    <property type="match status" value="1"/>
</dbReference>